<dbReference type="OrthoDB" id="19102at2759"/>
<feature type="region of interest" description="Disordered" evidence="8">
    <location>
        <begin position="220"/>
        <end position="252"/>
    </location>
</feature>
<organism evidence="9 10">
    <name type="scientific">Aspergillus coremiiformis</name>
    <dbReference type="NCBI Taxonomy" id="138285"/>
    <lineage>
        <taxon>Eukaryota</taxon>
        <taxon>Fungi</taxon>
        <taxon>Dikarya</taxon>
        <taxon>Ascomycota</taxon>
        <taxon>Pezizomycotina</taxon>
        <taxon>Eurotiomycetes</taxon>
        <taxon>Eurotiomycetidae</taxon>
        <taxon>Eurotiales</taxon>
        <taxon>Aspergillaceae</taxon>
        <taxon>Aspergillus</taxon>
        <taxon>Aspergillus subgen. Circumdati</taxon>
    </lineage>
</organism>
<dbReference type="SUPFAM" id="SSF144091">
    <property type="entry name" value="Rhomboid-like"/>
    <property type="match status" value="1"/>
</dbReference>
<dbReference type="Pfam" id="PF04511">
    <property type="entry name" value="DER1"/>
    <property type="match status" value="1"/>
</dbReference>
<dbReference type="EMBL" id="ML739554">
    <property type="protein sequence ID" value="KAE8348330.1"/>
    <property type="molecule type" value="Genomic_DNA"/>
</dbReference>
<keyword evidence="6 7" id="KW-0472">Membrane</keyword>
<keyword evidence="4 7" id="KW-0256">Endoplasmic reticulum</keyword>
<feature type="transmembrane region" description="Helical" evidence="7">
    <location>
        <begin position="20"/>
        <end position="37"/>
    </location>
</feature>
<comment type="function">
    <text evidence="7">May be involved in the degradation of misfolded endoplasmic reticulum (ER) luminal proteins.</text>
</comment>
<protein>
    <recommendedName>
        <fullName evidence="7">Derlin</fullName>
    </recommendedName>
</protein>
<dbReference type="Proteomes" id="UP000327118">
    <property type="component" value="Unassembled WGS sequence"/>
</dbReference>
<comment type="subcellular location">
    <subcellularLocation>
        <location evidence="1 7">Endoplasmic reticulum membrane</location>
        <topology evidence="1 7">Multi-pass membrane protein</topology>
    </subcellularLocation>
</comment>
<evidence type="ECO:0000256" key="2">
    <source>
        <dbReference type="ARBA" id="ARBA00008917"/>
    </source>
</evidence>
<dbReference type="PANTHER" id="PTHR11009">
    <property type="entry name" value="DER1-LIKE PROTEIN, DERLIN"/>
    <property type="match status" value="1"/>
</dbReference>
<evidence type="ECO:0000256" key="8">
    <source>
        <dbReference type="SAM" id="MobiDB-lite"/>
    </source>
</evidence>
<keyword evidence="10" id="KW-1185">Reference proteome</keyword>
<feature type="transmembrane region" description="Helical" evidence="7">
    <location>
        <begin position="49"/>
        <end position="73"/>
    </location>
</feature>
<feature type="transmembrane region" description="Helical" evidence="7">
    <location>
        <begin position="93"/>
        <end position="126"/>
    </location>
</feature>
<evidence type="ECO:0000256" key="6">
    <source>
        <dbReference type="ARBA" id="ARBA00023136"/>
    </source>
</evidence>
<comment type="similarity">
    <text evidence="2 7">Belongs to the derlin family.</text>
</comment>
<name>A0A5N6YXD1_9EURO</name>
<keyword evidence="5 7" id="KW-1133">Transmembrane helix</keyword>
<sequence>MDRFWSMPSVTRTLTTLTLAQSALVYGGLVSGRYVVFRPELVFKLLPEAWRLFSSFLLTGPRLDFILDIYFMFKYSSALETSSPRFSVPGDYFTYVCFVGTVIMLTAGCLLDDVVFTHALIIAFVYTFAQDNRGRKASFFVIQLPIEFLPLAMLTWTLVRSGWPAAFSESMGIVAAHMYDFVTRIYPTFGGGKNYFTTPTFVRKLFGADTARSQRRTYGTAYRPEEQNSFPSWGSFQSPWSRRGPGRRLGSG</sequence>
<feature type="compositionally biased region" description="Polar residues" evidence="8">
    <location>
        <begin position="227"/>
        <end position="237"/>
    </location>
</feature>
<accession>A0A5N6YXD1</accession>
<feature type="transmembrane region" description="Helical" evidence="7">
    <location>
        <begin position="138"/>
        <end position="159"/>
    </location>
</feature>
<dbReference type="GO" id="GO:0006950">
    <property type="term" value="P:response to stress"/>
    <property type="evidence" value="ECO:0007669"/>
    <property type="project" value="UniProtKB-ARBA"/>
</dbReference>
<evidence type="ECO:0000256" key="4">
    <source>
        <dbReference type="ARBA" id="ARBA00022824"/>
    </source>
</evidence>
<evidence type="ECO:0000256" key="1">
    <source>
        <dbReference type="ARBA" id="ARBA00004477"/>
    </source>
</evidence>
<dbReference type="InterPro" id="IPR035952">
    <property type="entry name" value="Rhomboid-like_sf"/>
</dbReference>
<keyword evidence="3 7" id="KW-0812">Transmembrane</keyword>
<evidence type="ECO:0000256" key="5">
    <source>
        <dbReference type="ARBA" id="ARBA00022989"/>
    </source>
</evidence>
<dbReference type="GO" id="GO:0005789">
    <property type="term" value="C:endoplasmic reticulum membrane"/>
    <property type="evidence" value="ECO:0007669"/>
    <property type="project" value="UniProtKB-SubCell"/>
</dbReference>
<reference evidence="10" key="1">
    <citation type="submission" date="2019-04" db="EMBL/GenBank/DDBJ databases">
        <title>Friends and foes A comparative genomics studyof 23 Aspergillus species from section Flavi.</title>
        <authorList>
            <consortium name="DOE Joint Genome Institute"/>
            <person name="Kjaerbolling I."/>
            <person name="Vesth T."/>
            <person name="Frisvad J.C."/>
            <person name="Nybo J.L."/>
            <person name="Theobald S."/>
            <person name="Kildgaard S."/>
            <person name="Isbrandt T."/>
            <person name="Kuo A."/>
            <person name="Sato A."/>
            <person name="Lyhne E.K."/>
            <person name="Kogle M.E."/>
            <person name="Wiebenga A."/>
            <person name="Kun R.S."/>
            <person name="Lubbers R.J."/>
            <person name="Makela M.R."/>
            <person name="Barry K."/>
            <person name="Chovatia M."/>
            <person name="Clum A."/>
            <person name="Daum C."/>
            <person name="Haridas S."/>
            <person name="He G."/>
            <person name="LaButti K."/>
            <person name="Lipzen A."/>
            <person name="Mondo S."/>
            <person name="Riley R."/>
            <person name="Salamov A."/>
            <person name="Simmons B.A."/>
            <person name="Magnuson J.K."/>
            <person name="Henrissat B."/>
            <person name="Mortensen U.H."/>
            <person name="Larsen T.O."/>
            <person name="Devries R.P."/>
            <person name="Grigoriev I.V."/>
            <person name="Machida M."/>
            <person name="Baker S.E."/>
            <person name="Andersen M.R."/>
        </authorList>
    </citation>
    <scope>NUCLEOTIDE SEQUENCE [LARGE SCALE GENOMIC DNA]</scope>
    <source>
        <strain evidence="10">CBS 553.77</strain>
    </source>
</reference>
<evidence type="ECO:0000313" key="10">
    <source>
        <dbReference type="Proteomes" id="UP000327118"/>
    </source>
</evidence>
<dbReference type="AlphaFoldDB" id="A0A5N6YXD1"/>
<proteinExistence type="inferred from homology"/>
<evidence type="ECO:0000256" key="7">
    <source>
        <dbReference type="RuleBase" id="RU363059"/>
    </source>
</evidence>
<dbReference type="InterPro" id="IPR007599">
    <property type="entry name" value="DER1"/>
</dbReference>
<gene>
    <name evidence="9" type="ORF">BDV28DRAFT_143765</name>
</gene>
<evidence type="ECO:0000313" key="9">
    <source>
        <dbReference type="EMBL" id="KAE8348330.1"/>
    </source>
</evidence>
<evidence type="ECO:0000256" key="3">
    <source>
        <dbReference type="ARBA" id="ARBA00022692"/>
    </source>
</evidence>